<dbReference type="GO" id="GO:0009254">
    <property type="term" value="P:peptidoglycan turnover"/>
    <property type="evidence" value="ECO:0007669"/>
    <property type="project" value="TreeGrafter"/>
</dbReference>
<evidence type="ECO:0000313" key="9">
    <source>
        <dbReference type="EMBL" id="MDT2810123.1"/>
    </source>
</evidence>
<keyword evidence="7" id="KW-0472">Membrane</keyword>
<keyword evidence="7" id="KW-0812">Transmembrane</keyword>
<keyword evidence="5" id="KW-0326">Glycosidase</keyword>
<dbReference type="AlphaFoldDB" id="A0AAW8TV17"/>
<evidence type="ECO:0000256" key="1">
    <source>
        <dbReference type="ARBA" id="ARBA00001231"/>
    </source>
</evidence>
<evidence type="ECO:0000256" key="2">
    <source>
        <dbReference type="ARBA" id="ARBA00005336"/>
    </source>
</evidence>
<sequence length="400" mass="43084">MGKRMFTMIGAGCLVILVVVMGLYFFTDFGHTPKPGTTNESKSSASTTSTVVKSSTSESSDEKTEDDKVANLVAEMSTKEKVGQLFLARVPVENALSDIQEYHLGGYLIFGRDVEGKTYDEVQSTIAQYQETSEVPMLIAADEEGGTVSRVSRNSQLVATPFQSPQDLYAQGGWDAITKDTTDKAGILKELGIDAGLFPVADVATDPNAFIYDRTIGQDAKGTAEYVTTVVKALKKAHSGSTLKHFPGYGNNQDSHTDIVTDTRSMTELEDNDLVPFQAGIDAGVDSILVSHNIVNAIDDSVPASVSAPVHDLLRKDMGFDGVIMTDDMDMAGLADFMSQEEAGLKALQAGNDLILSSTYASQIPYVLQAIEDGEYSEKDLDASVTRVLNWKEELGLLAE</sequence>
<evidence type="ECO:0000313" key="10">
    <source>
        <dbReference type="Proteomes" id="UP001256711"/>
    </source>
</evidence>
<name>A0AAW8TV17_9ENTE</name>
<feature type="region of interest" description="Disordered" evidence="6">
    <location>
        <begin position="35"/>
        <end position="67"/>
    </location>
</feature>
<evidence type="ECO:0000256" key="5">
    <source>
        <dbReference type="ARBA" id="ARBA00023295"/>
    </source>
</evidence>
<evidence type="ECO:0000256" key="7">
    <source>
        <dbReference type="SAM" id="Phobius"/>
    </source>
</evidence>
<dbReference type="PROSITE" id="PS00775">
    <property type="entry name" value="GLYCOSYL_HYDROL_F3"/>
    <property type="match status" value="1"/>
</dbReference>
<gene>
    <name evidence="9" type="ORF">P7H43_06485</name>
</gene>
<feature type="domain" description="Glycoside hydrolase family 3 N-terminal" evidence="8">
    <location>
        <begin position="78"/>
        <end position="390"/>
    </location>
</feature>
<dbReference type="PANTHER" id="PTHR30480">
    <property type="entry name" value="BETA-HEXOSAMINIDASE-RELATED"/>
    <property type="match status" value="1"/>
</dbReference>
<dbReference type="InterPro" id="IPR050226">
    <property type="entry name" value="NagZ_Beta-hexosaminidase"/>
</dbReference>
<comment type="catalytic activity">
    <reaction evidence="1">
        <text>Hydrolysis of terminal non-reducing N-acetyl-D-hexosamine residues in N-acetyl-beta-D-hexosaminides.</text>
        <dbReference type="EC" id="3.2.1.52"/>
    </reaction>
</comment>
<proteinExistence type="inferred from homology"/>
<dbReference type="EMBL" id="JARQBJ010000003">
    <property type="protein sequence ID" value="MDT2810123.1"/>
    <property type="molecule type" value="Genomic_DNA"/>
</dbReference>
<reference evidence="9" key="1">
    <citation type="submission" date="2023-03" db="EMBL/GenBank/DDBJ databases">
        <authorList>
            <person name="Shen W."/>
            <person name="Cai J."/>
        </authorList>
    </citation>
    <scope>NUCLEOTIDE SEQUENCE</scope>
    <source>
        <strain evidence="9">B226-2</strain>
    </source>
</reference>
<keyword evidence="7" id="KW-1133">Transmembrane helix</keyword>
<organism evidence="9 10">
    <name type="scientific">Enterococcus asini</name>
    <dbReference type="NCBI Taxonomy" id="57732"/>
    <lineage>
        <taxon>Bacteria</taxon>
        <taxon>Bacillati</taxon>
        <taxon>Bacillota</taxon>
        <taxon>Bacilli</taxon>
        <taxon>Lactobacillales</taxon>
        <taxon>Enterococcaceae</taxon>
        <taxon>Enterococcus</taxon>
    </lineage>
</organism>
<dbReference type="Proteomes" id="UP001256711">
    <property type="component" value="Unassembled WGS sequence"/>
</dbReference>
<dbReference type="InterPro" id="IPR036962">
    <property type="entry name" value="Glyco_hydro_3_N_sf"/>
</dbReference>
<dbReference type="EC" id="3.2.1.52" evidence="3"/>
<evidence type="ECO:0000259" key="8">
    <source>
        <dbReference type="Pfam" id="PF00933"/>
    </source>
</evidence>
<dbReference type="GO" id="GO:0004563">
    <property type="term" value="F:beta-N-acetylhexosaminidase activity"/>
    <property type="evidence" value="ECO:0007669"/>
    <property type="project" value="UniProtKB-EC"/>
</dbReference>
<feature type="transmembrane region" description="Helical" evidence="7">
    <location>
        <begin position="7"/>
        <end position="26"/>
    </location>
</feature>
<accession>A0AAW8TV17</accession>
<dbReference type="PANTHER" id="PTHR30480:SF13">
    <property type="entry name" value="BETA-HEXOSAMINIDASE"/>
    <property type="match status" value="1"/>
</dbReference>
<comment type="similarity">
    <text evidence="2">Belongs to the glycosyl hydrolase 3 family.</text>
</comment>
<dbReference type="SUPFAM" id="SSF51445">
    <property type="entry name" value="(Trans)glycosidases"/>
    <property type="match status" value="1"/>
</dbReference>
<dbReference type="Gene3D" id="3.20.20.300">
    <property type="entry name" value="Glycoside hydrolase, family 3, N-terminal domain"/>
    <property type="match status" value="1"/>
</dbReference>
<protein>
    <recommendedName>
        <fullName evidence="3">beta-N-acetylhexosaminidase</fullName>
        <ecNumber evidence="3">3.2.1.52</ecNumber>
    </recommendedName>
</protein>
<evidence type="ECO:0000256" key="6">
    <source>
        <dbReference type="SAM" id="MobiDB-lite"/>
    </source>
</evidence>
<dbReference type="GO" id="GO:0005975">
    <property type="term" value="P:carbohydrate metabolic process"/>
    <property type="evidence" value="ECO:0007669"/>
    <property type="project" value="InterPro"/>
</dbReference>
<dbReference type="Pfam" id="PF00933">
    <property type="entry name" value="Glyco_hydro_3"/>
    <property type="match status" value="1"/>
</dbReference>
<evidence type="ECO:0000256" key="4">
    <source>
        <dbReference type="ARBA" id="ARBA00022801"/>
    </source>
</evidence>
<dbReference type="InterPro" id="IPR019800">
    <property type="entry name" value="Glyco_hydro_3_AS"/>
</dbReference>
<dbReference type="InterPro" id="IPR017853">
    <property type="entry name" value="GH"/>
</dbReference>
<keyword evidence="4 9" id="KW-0378">Hydrolase</keyword>
<dbReference type="InterPro" id="IPR001764">
    <property type="entry name" value="Glyco_hydro_3_N"/>
</dbReference>
<feature type="compositionally biased region" description="Low complexity" evidence="6">
    <location>
        <begin position="37"/>
        <end position="58"/>
    </location>
</feature>
<comment type="caution">
    <text evidence="9">The sequence shown here is derived from an EMBL/GenBank/DDBJ whole genome shotgun (WGS) entry which is preliminary data.</text>
</comment>
<dbReference type="RefSeq" id="WP_270597137.1">
    <property type="nucleotide sequence ID" value="NZ_JAQESC010000003.1"/>
</dbReference>
<evidence type="ECO:0000256" key="3">
    <source>
        <dbReference type="ARBA" id="ARBA00012663"/>
    </source>
</evidence>